<keyword evidence="3" id="KW-1185">Reference proteome</keyword>
<feature type="chain" id="PRO_5010274685" description="Dirigent-like protein" evidence="1">
    <location>
        <begin position="37"/>
        <end position="162"/>
    </location>
</feature>
<evidence type="ECO:0008006" key="4">
    <source>
        <dbReference type="Google" id="ProtNLM"/>
    </source>
</evidence>
<gene>
    <name evidence="2" type="ORF">SAMN05414137_102210</name>
</gene>
<evidence type="ECO:0000313" key="3">
    <source>
        <dbReference type="Proteomes" id="UP000183015"/>
    </source>
</evidence>
<feature type="signal peptide" evidence="1">
    <location>
        <begin position="1"/>
        <end position="36"/>
    </location>
</feature>
<accession>A0A1H7HGR3</accession>
<dbReference type="EMBL" id="FOAZ01000002">
    <property type="protein sequence ID" value="SEK49553.1"/>
    <property type="molecule type" value="Genomic_DNA"/>
</dbReference>
<keyword evidence="1" id="KW-0732">Signal</keyword>
<dbReference type="eggNOG" id="ENOG50320PY">
    <property type="taxonomic scope" value="Bacteria"/>
</dbReference>
<evidence type="ECO:0000313" key="2">
    <source>
        <dbReference type="EMBL" id="SEK49553.1"/>
    </source>
</evidence>
<proteinExistence type="predicted"/>
<name>A0A1H7HGR3_STRJI</name>
<dbReference type="AlphaFoldDB" id="A0A1H7HGR3"/>
<organism evidence="2 3">
    <name type="scientific">Streptacidiphilus jiangxiensis</name>
    <dbReference type="NCBI Taxonomy" id="235985"/>
    <lineage>
        <taxon>Bacteria</taxon>
        <taxon>Bacillati</taxon>
        <taxon>Actinomycetota</taxon>
        <taxon>Actinomycetes</taxon>
        <taxon>Kitasatosporales</taxon>
        <taxon>Streptomycetaceae</taxon>
        <taxon>Streptacidiphilus</taxon>
    </lineage>
</organism>
<reference evidence="3" key="1">
    <citation type="submission" date="2016-10" db="EMBL/GenBank/DDBJ databases">
        <authorList>
            <person name="Varghese N."/>
        </authorList>
    </citation>
    <scope>NUCLEOTIDE SEQUENCE [LARGE SCALE GENOMIC DNA]</scope>
    <source>
        <strain evidence="3">DSM 45096 / BCRC 16803 / CGMCC 4.1857 / CIP 109030 / JCM 12277 / KCTC 19219 / NBRC 100920 / 33214</strain>
    </source>
</reference>
<evidence type="ECO:0000256" key="1">
    <source>
        <dbReference type="SAM" id="SignalP"/>
    </source>
</evidence>
<protein>
    <recommendedName>
        <fullName evidence="4">Dirigent-like protein</fullName>
    </recommendedName>
</protein>
<dbReference type="Proteomes" id="UP000183015">
    <property type="component" value="Unassembled WGS sequence"/>
</dbReference>
<sequence>MPQEDGVLRTLTSKKIWTLAALTATVLTAATSAVSAAPAPQWKPPAQVLHLDFSGDPQSFGGVGIVRSGRPSVQVGMVYDLCNKDSISLRTDLIFCAGVIRLIHGNKGTIAFEAAAPRPGLAAKYPIHFDGAVTGGTGYYKKLSGQVNFTQTGPSTYDVTFS</sequence>